<keyword evidence="1" id="KW-0732">Signal</keyword>
<dbReference type="EMBL" id="CP121195">
    <property type="protein sequence ID" value="XBH11951.1"/>
    <property type="molecule type" value="Genomic_DNA"/>
</dbReference>
<name>A0AAU7D3M1_9BACT</name>
<organism evidence="3">
    <name type="scientific">Edaphobacter paludis</name>
    <dbReference type="NCBI Taxonomy" id="3035702"/>
    <lineage>
        <taxon>Bacteria</taxon>
        <taxon>Pseudomonadati</taxon>
        <taxon>Acidobacteriota</taxon>
        <taxon>Terriglobia</taxon>
        <taxon>Terriglobales</taxon>
        <taxon>Acidobacteriaceae</taxon>
        <taxon>Edaphobacter</taxon>
    </lineage>
</organism>
<proteinExistence type="predicted"/>
<reference evidence="3" key="1">
    <citation type="submission" date="2023-03" db="EMBL/GenBank/DDBJ databases">
        <title>Edaphobacter sp.</title>
        <authorList>
            <person name="Huber K.J."/>
            <person name="Papendorf J."/>
            <person name="Pilke C."/>
            <person name="Bunk B."/>
            <person name="Sproeer C."/>
            <person name="Pester M."/>
        </authorList>
    </citation>
    <scope>NUCLEOTIDE SEQUENCE</scope>
    <source>
        <strain evidence="2">DSM 109919</strain>
        <strain evidence="3">DSM 109920</strain>
    </source>
</reference>
<evidence type="ECO:0000256" key="1">
    <source>
        <dbReference type="SAM" id="SignalP"/>
    </source>
</evidence>
<feature type="signal peptide" evidence="1">
    <location>
        <begin position="1"/>
        <end position="39"/>
    </location>
</feature>
<evidence type="ECO:0000313" key="3">
    <source>
        <dbReference type="EMBL" id="XBH11951.1"/>
    </source>
</evidence>
<protein>
    <recommendedName>
        <fullName evidence="4">YncE family protein</fullName>
    </recommendedName>
</protein>
<accession>A0AAU7D3M1</accession>
<dbReference type="AlphaFoldDB" id="A0AAU7D3M1"/>
<dbReference type="EMBL" id="CP121194">
    <property type="protein sequence ID" value="XBH08644.1"/>
    <property type="molecule type" value="Genomic_DNA"/>
</dbReference>
<dbReference type="RefSeq" id="WP_348266153.1">
    <property type="nucleotide sequence ID" value="NZ_CP121194.1"/>
</dbReference>
<evidence type="ECO:0000313" key="2">
    <source>
        <dbReference type="EMBL" id="XBH08644.1"/>
    </source>
</evidence>
<accession>A0AAU7CT54</accession>
<gene>
    <name evidence="2" type="ORF">P4G45_09045</name>
    <name evidence="3" type="ORF">P8936_09505</name>
</gene>
<feature type="chain" id="PRO_5043288758" description="YncE family protein" evidence="1">
    <location>
        <begin position="40"/>
        <end position="69"/>
    </location>
</feature>
<sequence length="69" mass="7305">MASFFGLFRSPIRPGRMVRATLKVAVVLMLLALADRQLAAQTVTSSLSVGTTPSAVAVNPVTNEIYIAN</sequence>
<evidence type="ECO:0008006" key="4">
    <source>
        <dbReference type="Google" id="ProtNLM"/>
    </source>
</evidence>
<dbReference type="KEGG" id="epl:P4G45_09045"/>